<sequence>MEKSKIYEYLEKFVNPKDEKAGTMEDFNQFKADLYYLGLEGYLNVKYKVDKDMQPQPDGWQITDKGIKFLDEYES</sequence>
<dbReference type="Proteomes" id="UP000295641">
    <property type="component" value="Segment"/>
</dbReference>
<name>A0A494WCZ8_9CAUD</name>
<dbReference type="EMBL" id="AP019560">
    <property type="protein sequence ID" value="BBJ33997.1"/>
    <property type="molecule type" value="Genomic_DNA"/>
</dbReference>
<reference evidence="1 2" key="1">
    <citation type="submission" date="2019-04" db="EMBL/GenBank/DDBJ databases">
        <title>Genome of Staphylococcus phage SP120.</title>
        <authorList>
            <person name="Azam A.H."/>
            <person name="Arai H."/>
            <person name="Miyanaga K."/>
            <person name="Tanji Y."/>
        </authorList>
    </citation>
    <scope>NUCLEOTIDE SEQUENCE [LARGE SCALE GENOMIC DNA]</scope>
    <source>
        <strain evidence="1 2">SP120</strain>
    </source>
</reference>
<evidence type="ECO:0000313" key="1">
    <source>
        <dbReference type="EMBL" id="BBJ33997.1"/>
    </source>
</evidence>
<evidence type="ECO:0000313" key="2">
    <source>
        <dbReference type="Proteomes" id="UP000295641"/>
    </source>
</evidence>
<gene>
    <name evidence="1" type="ORF">ORF_60</name>
</gene>
<keyword evidence="2" id="KW-1185">Reference proteome</keyword>
<accession>A0A494WCZ8</accession>
<organism evidence="1 2">
    <name type="scientific">Staphylococcus phage SP120</name>
    <dbReference type="NCBI Taxonomy" id="2495553"/>
    <lineage>
        <taxon>Viruses</taxon>
        <taxon>Duplodnaviria</taxon>
        <taxon>Heunggongvirae</taxon>
        <taxon>Uroviricota</taxon>
        <taxon>Caudoviricetes</taxon>
        <taxon>Coventryvirus</taxon>
        <taxon>Coventryvirus SP120</taxon>
    </lineage>
</organism>
<protein>
    <submittedName>
        <fullName evidence="1">Uncharacterized protein</fullName>
    </submittedName>
</protein>
<proteinExistence type="predicted"/>